<protein>
    <recommendedName>
        <fullName evidence="3">Chromo domain-containing protein</fullName>
    </recommendedName>
</protein>
<dbReference type="Proteomes" id="UP000765509">
    <property type="component" value="Unassembled WGS sequence"/>
</dbReference>
<evidence type="ECO:0000313" key="2">
    <source>
        <dbReference type="Proteomes" id="UP000765509"/>
    </source>
</evidence>
<dbReference type="OrthoDB" id="74300at2759"/>
<evidence type="ECO:0008006" key="3">
    <source>
        <dbReference type="Google" id="ProtNLM"/>
    </source>
</evidence>
<sequence>MIKAFHGTKAIQREISGELENKHPALPDSLLKNYTLSEKGLFLSRNETPLGVHPPSQSEEKKVMKFLKETRLRGKDEREYLVTYRNPQHENEWIVAEKMLYSMKFLRRFRNERRKIPQQNI</sequence>
<dbReference type="EMBL" id="AVOT02017578">
    <property type="protein sequence ID" value="MBW0503797.1"/>
    <property type="molecule type" value="Genomic_DNA"/>
</dbReference>
<gene>
    <name evidence="1" type="ORF">O181_043512</name>
</gene>
<evidence type="ECO:0000313" key="1">
    <source>
        <dbReference type="EMBL" id="MBW0503797.1"/>
    </source>
</evidence>
<organism evidence="1 2">
    <name type="scientific">Austropuccinia psidii MF-1</name>
    <dbReference type="NCBI Taxonomy" id="1389203"/>
    <lineage>
        <taxon>Eukaryota</taxon>
        <taxon>Fungi</taxon>
        <taxon>Dikarya</taxon>
        <taxon>Basidiomycota</taxon>
        <taxon>Pucciniomycotina</taxon>
        <taxon>Pucciniomycetes</taxon>
        <taxon>Pucciniales</taxon>
        <taxon>Sphaerophragmiaceae</taxon>
        <taxon>Austropuccinia</taxon>
    </lineage>
</organism>
<keyword evidence="2" id="KW-1185">Reference proteome</keyword>
<comment type="caution">
    <text evidence="1">The sequence shown here is derived from an EMBL/GenBank/DDBJ whole genome shotgun (WGS) entry which is preliminary data.</text>
</comment>
<dbReference type="AlphaFoldDB" id="A0A9Q3DKN8"/>
<name>A0A9Q3DKN8_9BASI</name>
<reference evidence="1" key="1">
    <citation type="submission" date="2021-03" db="EMBL/GenBank/DDBJ databases">
        <title>Draft genome sequence of rust myrtle Austropuccinia psidii MF-1, a brazilian biotype.</title>
        <authorList>
            <person name="Quecine M.C."/>
            <person name="Pachon D.M.R."/>
            <person name="Bonatelli M.L."/>
            <person name="Correr F.H."/>
            <person name="Franceschini L.M."/>
            <person name="Leite T.F."/>
            <person name="Margarido G.R.A."/>
            <person name="Almeida C.A."/>
            <person name="Ferrarezi J.A."/>
            <person name="Labate C.A."/>
        </authorList>
    </citation>
    <scope>NUCLEOTIDE SEQUENCE</scope>
    <source>
        <strain evidence="1">MF-1</strain>
    </source>
</reference>
<accession>A0A9Q3DKN8</accession>
<proteinExistence type="predicted"/>